<gene>
    <name evidence="1" type="ORF">ILYODFUR_021219</name>
</gene>
<organism evidence="1 2">
    <name type="scientific">Ilyodon furcidens</name>
    <name type="common">goldbreast splitfin</name>
    <dbReference type="NCBI Taxonomy" id="33524"/>
    <lineage>
        <taxon>Eukaryota</taxon>
        <taxon>Metazoa</taxon>
        <taxon>Chordata</taxon>
        <taxon>Craniata</taxon>
        <taxon>Vertebrata</taxon>
        <taxon>Euteleostomi</taxon>
        <taxon>Actinopterygii</taxon>
        <taxon>Neopterygii</taxon>
        <taxon>Teleostei</taxon>
        <taxon>Neoteleostei</taxon>
        <taxon>Acanthomorphata</taxon>
        <taxon>Ovalentaria</taxon>
        <taxon>Atherinomorphae</taxon>
        <taxon>Cyprinodontiformes</taxon>
        <taxon>Goodeidae</taxon>
        <taxon>Ilyodon</taxon>
    </lineage>
</organism>
<sequence length="99" mass="11282">MLMWRILGNSQTLVLNSPHTAGKEILWSHPPLVNTHGAFLRNSRLFSHLVKSIAQQRSPERCPSPRLITSSALSSLSKRLWRLKELKPLKQTPFSEART</sequence>
<comment type="caution">
    <text evidence="1">The sequence shown here is derived from an EMBL/GenBank/DDBJ whole genome shotgun (WGS) entry which is preliminary data.</text>
</comment>
<evidence type="ECO:0000313" key="2">
    <source>
        <dbReference type="Proteomes" id="UP001482620"/>
    </source>
</evidence>
<dbReference type="EMBL" id="JAHRIQ010002245">
    <property type="protein sequence ID" value="MEQ2221981.1"/>
    <property type="molecule type" value="Genomic_DNA"/>
</dbReference>
<proteinExistence type="predicted"/>
<protein>
    <submittedName>
        <fullName evidence="1">Uncharacterized protein</fullName>
    </submittedName>
</protein>
<reference evidence="1 2" key="1">
    <citation type="submission" date="2021-06" db="EMBL/GenBank/DDBJ databases">
        <authorList>
            <person name="Palmer J.M."/>
        </authorList>
    </citation>
    <scope>NUCLEOTIDE SEQUENCE [LARGE SCALE GENOMIC DNA]</scope>
    <source>
        <strain evidence="2">if_2019</strain>
        <tissue evidence="1">Muscle</tissue>
    </source>
</reference>
<keyword evidence="2" id="KW-1185">Reference proteome</keyword>
<accession>A0ABV0SPB4</accession>
<dbReference type="Proteomes" id="UP001482620">
    <property type="component" value="Unassembled WGS sequence"/>
</dbReference>
<name>A0ABV0SPB4_9TELE</name>
<evidence type="ECO:0000313" key="1">
    <source>
        <dbReference type="EMBL" id="MEQ2221981.1"/>
    </source>
</evidence>